<feature type="compositionally biased region" description="Basic and acidic residues" evidence="1">
    <location>
        <begin position="1"/>
        <end position="15"/>
    </location>
</feature>
<gene>
    <name evidence="2" type="ORF">D9V29_03035</name>
</gene>
<keyword evidence="3" id="KW-1185">Reference proteome</keyword>
<dbReference type="RefSeq" id="WP_121671851.1">
    <property type="nucleotide sequence ID" value="NZ_BMXM01000003.1"/>
</dbReference>
<evidence type="ECO:0000313" key="2">
    <source>
        <dbReference type="EMBL" id="RLP72995.1"/>
    </source>
</evidence>
<accession>A0A3L6ZZ60</accession>
<dbReference type="AlphaFoldDB" id="A0A3L6ZZ60"/>
<evidence type="ECO:0000256" key="1">
    <source>
        <dbReference type="SAM" id="MobiDB-lite"/>
    </source>
</evidence>
<dbReference type="Proteomes" id="UP000270299">
    <property type="component" value="Unassembled WGS sequence"/>
</dbReference>
<protein>
    <submittedName>
        <fullName evidence="2">Uncharacterized protein</fullName>
    </submittedName>
</protein>
<feature type="region of interest" description="Disordered" evidence="1">
    <location>
        <begin position="1"/>
        <end position="118"/>
    </location>
</feature>
<dbReference type="EMBL" id="RCUV01000003">
    <property type="protein sequence ID" value="RLP72995.1"/>
    <property type="molecule type" value="Genomic_DNA"/>
</dbReference>
<sequence>MSDSRDIEDQLKINDADGEVSPADRTEAGVNTGSESADAGDENLGALGDVAHPFDQTNGILDDFDETKPGNVSGEESASEFAASADPGMDSSQGAVSADSYLDDDDTGAVPPRGPVTG</sequence>
<reference evidence="2 3" key="1">
    <citation type="submission" date="2018-10" db="EMBL/GenBank/DDBJ databases">
        <authorList>
            <person name="Li J."/>
        </authorList>
    </citation>
    <scope>NUCLEOTIDE SEQUENCE [LARGE SCALE GENOMIC DNA]</scope>
    <source>
        <strain evidence="2 3">CCTCC AB209002</strain>
    </source>
</reference>
<evidence type="ECO:0000313" key="3">
    <source>
        <dbReference type="Proteomes" id="UP000270299"/>
    </source>
</evidence>
<name>A0A3L6ZZ60_9MICO</name>
<organism evidence="2 3">
    <name type="scientific">Mycetocola manganoxydans</name>
    <dbReference type="NCBI Taxonomy" id="699879"/>
    <lineage>
        <taxon>Bacteria</taxon>
        <taxon>Bacillati</taxon>
        <taxon>Actinomycetota</taxon>
        <taxon>Actinomycetes</taxon>
        <taxon>Micrococcales</taxon>
        <taxon>Microbacteriaceae</taxon>
        <taxon>Mycetocola</taxon>
    </lineage>
</organism>
<proteinExistence type="predicted"/>
<comment type="caution">
    <text evidence="2">The sequence shown here is derived from an EMBL/GenBank/DDBJ whole genome shotgun (WGS) entry which is preliminary data.</text>
</comment>
<dbReference type="OrthoDB" id="5125169at2"/>
<feature type="compositionally biased region" description="Low complexity" evidence="1">
    <location>
        <begin position="73"/>
        <end position="85"/>
    </location>
</feature>